<protein>
    <submittedName>
        <fullName evidence="1">Uncharacterized protein</fullName>
    </submittedName>
</protein>
<evidence type="ECO:0000313" key="2">
    <source>
        <dbReference type="Proteomes" id="UP000596661"/>
    </source>
</evidence>
<proteinExistence type="predicted"/>
<accession>A0A803RAJ9</accession>
<dbReference type="EMBL" id="UZAU01000813">
    <property type="status" value="NOT_ANNOTATED_CDS"/>
    <property type="molecule type" value="Genomic_DNA"/>
</dbReference>
<dbReference type="Proteomes" id="UP000596661">
    <property type="component" value="Unassembled WGS sequence"/>
</dbReference>
<keyword evidence="2" id="KW-1185">Reference proteome</keyword>
<dbReference type="AlphaFoldDB" id="A0A803RAJ9"/>
<dbReference type="Gramene" id="novel_model_7084_5bd9a17a">
    <property type="protein sequence ID" value="cds.novel_model_7084_5bd9a17a"/>
    <property type="gene ID" value="novel_gene_3723_5bd9a17a"/>
</dbReference>
<dbReference type="EnsemblPlants" id="novel_model_7084_5bd9a17a">
    <property type="protein sequence ID" value="cds.novel_model_7084_5bd9a17a"/>
    <property type="gene ID" value="novel_gene_3723_5bd9a17a"/>
</dbReference>
<reference evidence="1" key="1">
    <citation type="submission" date="2021-03" db="UniProtKB">
        <authorList>
            <consortium name="EnsemblPlants"/>
        </authorList>
    </citation>
    <scope>IDENTIFICATION</scope>
</reference>
<sequence length="71" mass="8499">MKTLKKKYTYSCLPMLELDRTFARLRTSSWLFRRLLTIWLNLGCSLKLSNSIHNIIMCLLTRTNFLHCTKF</sequence>
<name>A0A803RAJ9_CANSA</name>
<evidence type="ECO:0000313" key="1">
    <source>
        <dbReference type="EnsemblPlants" id="cds.novel_model_7084_5bd9a17a"/>
    </source>
</evidence>
<organism evidence="1 2">
    <name type="scientific">Cannabis sativa</name>
    <name type="common">Hemp</name>
    <name type="synonym">Marijuana</name>
    <dbReference type="NCBI Taxonomy" id="3483"/>
    <lineage>
        <taxon>Eukaryota</taxon>
        <taxon>Viridiplantae</taxon>
        <taxon>Streptophyta</taxon>
        <taxon>Embryophyta</taxon>
        <taxon>Tracheophyta</taxon>
        <taxon>Spermatophyta</taxon>
        <taxon>Magnoliopsida</taxon>
        <taxon>eudicotyledons</taxon>
        <taxon>Gunneridae</taxon>
        <taxon>Pentapetalae</taxon>
        <taxon>rosids</taxon>
        <taxon>fabids</taxon>
        <taxon>Rosales</taxon>
        <taxon>Cannabaceae</taxon>
        <taxon>Cannabis</taxon>
    </lineage>
</organism>